<evidence type="ECO:0000313" key="1">
    <source>
        <dbReference type="EMBL" id="KAG8066750.1"/>
    </source>
</evidence>
<comment type="caution">
    <text evidence="1">The sequence shown here is derived from an EMBL/GenBank/DDBJ whole genome shotgun (WGS) entry which is preliminary data.</text>
</comment>
<dbReference type="Proteomes" id="UP000729402">
    <property type="component" value="Unassembled WGS sequence"/>
</dbReference>
<protein>
    <submittedName>
        <fullName evidence="1">Uncharacterized protein</fullName>
    </submittedName>
</protein>
<evidence type="ECO:0000313" key="2">
    <source>
        <dbReference type="Proteomes" id="UP000729402"/>
    </source>
</evidence>
<keyword evidence="2" id="KW-1185">Reference proteome</keyword>
<reference evidence="1" key="1">
    <citation type="journal article" date="2021" name="bioRxiv">
        <title>Whole Genome Assembly and Annotation of Northern Wild Rice, Zizania palustris L., Supports a Whole Genome Duplication in the Zizania Genus.</title>
        <authorList>
            <person name="Haas M."/>
            <person name="Kono T."/>
            <person name="Macchietto M."/>
            <person name="Millas R."/>
            <person name="McGilp L."/>
            <person name="Shao M."/>
            <person name="Duquette J."/>
            <person name="Hirsch C.N."/>
            <person name="Kimball J."/>
        </authorList>
    </citation>
    <scope>NUCLEOTIDE SEQUENCE</scope>
    <source>
        <tissue evidence="1">Fresh leaf tissue</tissue>
    </source>
</reference>
<reference evidence="1" key="2">
    <citation type="submission" date="2021-02" db="EMBL/GenBank/DDBJ databases">
        <authorList>
            <person name="Kimball J.A."/>
            <person name="Haas M.W."/>
            <person name="Macchietto M."/>
            <person name="Kono T."/>
            <person name="Duquette J."/>
            <person name="Shao M."/>
        </authorList>
    </citation>
    <scope>NUCLEOTIDE SEQUENCE</scope>
    <source>
        <tissue evidence="1">Fresh leaf tissue</tissue>
    </source>
</reference>
<gene>
    <name evidence="1" type="ORF">GUJ93_ZPchr0004g39299</name>
</gene>
<dbReference type="EMBL" id="JAAALK010000285">
    <property type="protein sequence ID" value="KAG8066750.1"/>
    <property type="molecule type" value="Genomic_DNA"/>
</dbReference>
<name>A0A8J5VGT2_ZIZPA</name>
<proteinExistence type="predicted"/>
<dbReference type="OrthoDB" id="787040at2759"/>
<accession>A0A8J5VGT2</accession>
<dbReference type="AlphaFoldDB" id="A0A8J5VGT2"/>
<organism evidence="1 2">
    <name type="scientific">Zizania palustris</name>
    <name type="common">Northern wild rice</name>
    <dbReference type="NCBI Taxonomy" id="103762"/>
    <lineage>
        <taxon>Eukaryota</taxon>
        <taxon>Viridiplantae</taxon>
        <taxon>Streptophyta</taxon>
        <taxon>Embryophyta</taxon>
        <taxon>Tracheophyta</taxon>
        <taxon>Spermatophyta</taxon>
        <taxon>Magnoliopsida</taxon>
        <taxon>Liliopsida</taxon>
        <taxon>Poales</taxon>
        <taxon>Poaceae</taxon>
        <taxon>BOP clade</taxon>
        <taxon>Oryzoideae</taxon>
        <taxon>Oryzeae</taxon>
        <taxon>Zizaniinae</taxon>
        <taxon>Zizania</taxon>
    </lineage>
</organism>
<sequence length="182" mass="19866">MITYSRVSLPTGLEWNARCCGSEKPPPPLLISPVSRRSEAPEAKQMRLETEASLEWEGGVHATGCILLHFRGTRCLWRGAGRSREPGSERMLEKTAAAAAVVGSAEDLSAVIAAADGGLLSVREICGVGRSIPSAREVFDQLRSLSEVTPDERRVTMLFCLLDIRQDCDFLTELVQRNLVLA</sequence>